<dbReference type="SUPFAM" id="SSF81593">
    <property type="entry name" value="Nucleotidyltransferase substrate binding subunit/domain"/>
    <property type="match status" value="1"/>
</dbReference>
<dbReference type="AlphaFoldDB" id="A0A4D8S381"/>
<dbReference type="RefSeq" id="WP_048806918.1">
    <property type="nucleotide sequence ID" value="NZ_CP031156.1"/>
</dbReference>
<dbReference type="KEGG" id="mpru:DFR88_01520"/>
<dbReference type="InterPro" id="IPR007842">
    <property type="entry name" value="HEPN_dom"/>
</dbReference>
<dbReference type="Proteomes" id="UP000298568">
    <property type="component" value="Chromosome"/>
</dbReference>
<evidence type="ECO:0000313" key="2">
    <source>
        <dbReference type="EMBL" id="QCO29335.1"/>
    </source>
</evidence>
<dbReference type="EMBL" id="CP031156">
    <property type="protein sequence ID" value="QCO29335.1"/>
    <property type="molecule type" value="Genomic_DNA"/>
</dbReference>
<dbReference type="Pfam" id="PF05168">
    <property type="entry name" value="HEPN"/>
    <property type="match status" value="1"/>
</dbReference>
<keyword evidence="3" id="KW-1185">Reference proteome</keyword>
<dbReference type="GeneID" id="91755468"/>
<sequence>MSLNHSCLISLSCWESEFQEAQREIDALTRSKRDFLIDLENAYIDSRYGDVEYDRSHAEEILKSTEETINKLEVIARNVKLGKG</sequence>
<dbReference type="Gene3D" id="1.20.120.330">
    <property type="entry name" value="Nucleotidyltransferases domain 2"/>
    <property type="match status" value="1"/>
</dbReference>
<name>A0A4D8S381_METPR</name>
<feature type="domain" description="HEPN" evidence="1">
    <location>
        <begin position="21"/>
        <end position="73"/>
    </location>
</feature>
<organism evidence="2 3">
    <name type="scientific">Metallosphaera prunae</name>
    <dbReference type="NCBI Taxonomy" id="47304"/>
    <lineage>
        <taxon>Archaea</taxon>
        <taxon>Thermoproteota</taxon>
        <taxon>Thermoprotei</taxon>
        <taxon>Sulfolobales</taxon>
        <taxon>Sulfolobaceae</taxon>
        <taxon>Metallosphaera</taxon>
    </lineage>
</organism>
<evidence type="ECO:0000313" key="3">
    <source>
        <dbReference type="Proteomes" id="UP000298568"/>
    </source>
</evidence>
<accession>A0A4D8S381</accession>
<protein>
    <submittedName>
        <fullName evidence="2">HEPN domain-containing protein</fullName>
    </submittedName>
</protein>
<proteinExistence type="predicted"/>
<reference evidence="2 3" key="1">
    <citation type="submission" date="2018-07" db="EMBL/GenBank/DDBJ databases">
        <title>Complete Genome Sequences of Extremely Thermoacidophilic, Metal-Mobilizing Type-Strain Members of the Archaeal Family Sulfolobaceae: Acidianus brierleyi DSM-1651T, Acidianus sulfidivorans DSM-18786T, Metallosphaera hakonensis DSM-7519T, and Metallosphaera prunae DSM-10039T.</title>
        <authorList>
            <person name="Counts J.A."/>
            <person name="Kelly R.M."/>
        </authorList>
    </citation>
    <scope>NUCLEOTIDE SEQUENCE [LARGE SCALE GENOMIC DNA]</scope>
    <source>
        <strain evidence="2 3">Ron 12/II</strain>
    </source>
</reference>
<evidence type="ECO:0000259" key="1">
    <source>
        <dbReference type="Pfam" id="PF05168"/>
    </source>
</evidence>
<gene>
    <name evidence="2" type="ORF">DFR88_01520</name>
</gene>